<dbReference type="Proteomes" id="UP000621307">
    <property type="component" value="Unassembled WGS sequence"/>
</dbReference>
<comment type="caution">
    <text evidence="2">The sequence shown here is derived from an EMBL/GenBank/DDBJ whole genome shotgun (WGS) entry which is preliminary data.</text>
</comment>
<organism evidence="2 3">
    <name type="scientific">Nostoc parmelioides FACHB-3921</name>
    <dbReference type="NCBI Taxonomy" id="2692909"/>
    <lineage>
        <taxon>Bacteria</taxon>
        <taxon>Bacillati</taxon>
        <taxon>Cyanobacteriota</taxon>
        <taxon>Cyanophyceae</taxon>
        <taxon>Nostocales</taxon>
        <taxon>Nostocaceae</taxon>
        <taxon>Nostoc</taxon>
    </lineage>
</organism>
<proteinExistence type="predicted"/>
<evidence type="ECO:0000259" key="1">
    <source>
        <dbReference type="Pfam" id="PF18276"/>
    </source>
</evidence>
<keyword evidence="3" id="KW-1185">Reference proteome</keyword>
<dbReference type="RefSeq" id="WP_190570457.1">
    <property type="nucleotide sequence ID" value="NZ_JACJQL010000051.1"/>
</dbReference>
<accession>A0ABR8BN49</accession>
<dbReference type="EMBL" id="JACJQL010000051">
    <property type="protein sequence ID" value="MBD2254378.1"/>
    <property type="molecule type" value="Genomic_DNA"/>
</dbReference>
<name>A0ABR8BN49_9NOSO</name>
<sequence length="1140" mass="128578">MKTRDLSQFHGYYDAKVRPYLGYRGDRGWTTEVQRKHTTIQERKLSYQFYPHFHPYTAELVQRLIAKSISGLQATDTEYLQNADGSLKVFPSNYPNEALRGKPIPKLYAEIFSATRYNPSDLVTQPHPVKDLDFRSSGAYAVYNWELFYHVPITIAIHLSKNQRFEEAQRWFHYIFDPTDDSDGPTPERFWKVKPFQYTDVKLIEDILVNLSSGADVKLQKDTVNSINALKDAPFRPHVVARYRQSAYMFKTVMAYLDNLIDWGDSLFRQDTGESINEATMFYVLAANILGPRPQAVPKKGSVRPQTYDNLRKDLDALGNVLREVETDIPFDLTPHPIEAANLDQTVTLKSLGNALYFGIPRNDKLLSYWDTVTDRLFKIRNSLNIQGIFRQLPLFEPPIDPALLARAAAAGLDVGAVISGINQPLPLVRFQVLIQKASEICQEVKSLGNNLLSAMEKEDNEAIAMLRAKHDQLMLGLAETVKYAQWQEAIKTREGLEKSLANAAQRYIYYERLLGKQESEIQIPQLDGLDKTNLERMQFQQEEPSVDLRPIDVSIAPDLSGEGGGKKLNVQEVEEMSKLKASREQHDTAATIDKVGGALAIIPDFTFNIQPFGAGSSIGAIGGGKLSTIMSFVSSFHKTEADKLTYEAGKTSKVGSYSRREQEWAFQSNMIAGEITQTLKQLRAAQIREAIAEREWKNHQRQIKNAQEIEQFLNGEETQIGNQKHKKVSTQAFYTWIKREVKGLYSQCFQFAFDVAKKAERALQHELGNPSLSYLQVGYLSGKEGLLAGEKLYLDIKRMEMAYHDLNQREYELTKHVSLLQINPLELLKLRATGRCTVTLPEELFDMDCPGHYFRRIKNAAITIPCVTGPYTSVNCTLTLTKSSIRKSALIGDEYARVDAEDSRFSDYFGSLQSIVTSTGQNDSGLFETNLRDERYLPFEGSGVISEWQLQLPANPGNNDPLQFDYNTISDVILHLRYTAREGGDLLKNGQKGALANLKNRIEAAQATGSVRLFSLKHEFPTEWAKFKGIKIAGAITEAEVALDIRAEHFPYWSKGRLDSIKTIGFYTQGATGAIPQSPSSFEVEVTTHKPDGTTAKETLTAPTNITLPKSPNKFTLKLKPRFNINSIDDLWLALTWGK</sequence>
<evidence type="ECO:0000313" key="2">
    <source>
        <dbReference type="EMBL" id="MBD2254378.1"/>
    </source>
</evidence>
<gene>
    <name evidence="2" type="ORF">H6G14_24345</name>
</gene>
<protein>
    <submittedName>
        <fullName evidence="2">Insecticidal toxin protein</fullName>
    </submittedName>
</protein>
<dbReference type="Pfam" id="PF18276">
    <property type="entry name" value="TcA_TcB_BD"/>
    <property type="match status" value="1"/>
</dbReference>
<reference evidence="2 3" key="1">
    <citation type="journal article" date="2020" name="ISME J.">
        <title>Comparative genomics reveals insights into cyanobacterial evolution and habitat adaptation.</title>
        <authorList>
            <person name="Chen M.Y."/>
            <person name="Teng W.K."/>
            <person name="Zhao L."/>
            <person name="Hu C.X."/>
            <person name="Zhou Y.K."/>
            <person name="Han B.P."/>
            <person name="Song L.R."/>
            <person name="Shu W.S."/>
        </authorList>
    </citation>
    <scope>NUCLEOTIDE SEQUENCE [LARGE SCALE GENOMIC DNA]</scope>
    <source>
        <strain evidence="2 3">FACHB-3921</strain>
    </source>
</reference>
<dbReference type="InterPro" id="IPR040840">
    <property type="entry name" value="TcA_TcB_BD"/>
</dbReference>
<feature type="domain" description="Tc toxin complex TcA C-terminal TcB-binding" evidence="1">
    <location>
        <begin position="681"/>
        <end position="981"/>
    </location>
</feature>
<evidence type="ECO:0000313" key="3">
    <source>
        <dbReference type="Proteomes" id="UP000621307"/>
    </source>
</evidence>